<dbReference type="AlphaFoldDB" id="A0A437LX68"/>
<proteinExistence type="predicted"/>
<keyword evidence="1" id="KW-0732">Signal</keyword>
<evidence type="ECO:0008006" key="4">
    <source>
        <dbReference type="Google" id="ProtNLM"/>
    </source>
</evidence>
<evidence type="ECO:0000256" key="1">
    <source>
        <dbReference type="SAM" id="SignalP"/>
    </source>
</evidence>
<sequence length="177" mass="18996">MRRIATLSLLLGLGACAMPEETPPAAAPASVVQRTPEQVASRLPEQLNEFRRGNRVQMRSGTGIEYPYATSGRRIAGQVQIRPGTPGTSPETELGAMATEAATNPQYRRLREASRETIAGMSCMLLAGNFSRTPVESLACAGVFDGQVVRMRLTMSRAAGRMDEAKQFAEGLAAALR</sequence>
<reference evidence="2 3" key="1">
    <citation type="submission" date="2019-01" db="EMBL/GenBank/DDBJ databases">
        <authorList>
            <person name="Chen W.-M."/>
        </authorList>
    </citation>
    <scope>NUCLEOTIDE SEQUENCE [LARGE SCALE GENOMIC DNA]</scope>
    <source>
        <strain evidence="2 3">CCP-6</strain>
    </source>
</reference>
<evidence type="ECO:0000313" key="2">
    <source>
        <dbReference type="EMBL" id="RVT89969.1"/>
    </source>
</evidence>
<feature type="signal peptide" evidence="1">
    <location>
        <begin position="1"/>
        <end position="17"/>
    </location>
</feature>
<feature type="chain" id="PRO_5019026843" description="Lipoprotein" evidence="1">
    <location>
        <begin position="18"/>
        <end position="177"/>
    </location>
</feature>
<keyword evidence="3" id="KW-1185">Reference proteome</keyword>
<comment type="caution">
    <text evidence="2">The sequence shown here is derived from an EMBL/GenBank/DDBJ whole genome shotgun (WGS) entry which is preliminary data.</text>
</comment>
<dbReference type="OrthoDB" id="7271208at2"/>
<dbReference type="EMBL" id="SACL01000016">
    <property type="protein sequence ID" value="RVT89969.1"/>
    <property type="molecule type" value="Genomic_DNA"/>
</dbReference>
<accession>A0A437LX68</accession>
<organism evidence="2 3">
    <name type="scientific">Rhodovarius crocodyli</name>
    <dbReference type="NCBI Taxonomy" id="1979269"/>
    <lineage>
        <taxon>Bacteria</taxon>
        <taxon>Pseudomonadati</taxon>
        <taxon>Pseudomonadota</taxon>
        <taxon>Alphaproteobacteria</taxon>
        <taxon>Acetobacterales</taxon>
        <taxon>Roseomonadaceae</taxon>
        <taxon>Rhodovarius</taxon>
    </lineage>
</organism>
<dbReference type="Proteomes" id="UP000282957">
    <property type="component" value="Unassembled WGS sequence"/>
</dbReference>
<dbReference type="RefSeq" id="WP_127790282.1">
    <property type="nucleotide sequence ID" value="NZ_SACL01000016.1"/>
</dbReference>
<gene>
    <name evidence="2" type="ORF">EOD42_24720</name>
</gene>
<name>A0A437LX68_9PROT</name>
<dbReference type="PROSITE" id="PS51257">
    <property type="entry name" value="PROKAR_LIPOPROTEIN"/>
    <property type="match status" value="1"/>
</dbReference>
<evidence type="ECO:0000313" key="3">
    <source>
        <dbReference type="Proteomes" id="UP000282957"/>
    </source>
</evidence>
<protein>
    <recommendedName>
        <fullName evidence="4">Lipoprotein</fullName>
    </recommendedName>
</protein>